<feature type="region of interest" description="Disordered" evidence="1">
    <location>
        <begin position="1"/>
        <end position="26"/>
    </location>
</feature>
<reference evidence="3" key="1">
    <citation type="submission" date="2023-09" db="EMBL/GenBank/DDBJ databases">
        <title>Undibacterium sp. 20NA77.5 isolated from freshwater.</title>
        <authorList>
            <person name="Le V."/>
            <person name="Ko S.-R."/>
            <person name="Ahn C.-Y."/>
            <person name="Oh H.-M."/>
        </authorList>
    </citation>
    <scope>NUCLEOTIDE SEQUENCE</scope>
    <source>
        <strain evidence="3">20NA77.5</strain>
    </source>
</reference>
<feature type="transmembrane region" description="Helical" evidence="2">
    <location>
        <begin position="28"/>
        <end position="47"/>
    </location>
</feature>
<keyword evidence="2" id="KW-0472">Membrane</keyword>
<evidence type="ECO:0000313" key="4">
    <source>
        <dbReference type="Proteomes" id="UP001181355"/>
    </source>
</evidence>
<feature type="compositionally biased region" description="Basic residues" evidence="1">
    <location>
        <begin position="1"/>
        <end position="13"/>
    </location>
</feature>
<keyword evidence="2" id="KW-1133">Transmembrane helix</keyword>
<name>A0ABY9RF94_9BURK</name>
<evidence type="ECO:0000256" key="2">
    <source>
        <dbReference type="SAM" id="Phobius"/>
    </source>
</evidence>
<sequence length="427" mass="47243">MTNQNHSKKKSRSNAHTAEPRKKVPSPITLGSGLVVVIACIAAWNLWPNKNDSIGDTQAKPAATRNQFDNPSSMPVVSNSVAPLVAEENKRRAQAQFEQVAKTYCSYLESTKYPNNSRPISQHPDQIYPNQAVKESHPMRNQYGGADRSIMLQTSQSRIYLAANETVQLSLKAVDQNGNPQNLRIESASARGLVFDSKASPPILNINFSANSGEPGSLSTSVAPAASSFARFDGTIRVDISYQVNDKRGQVFFDFIYSPETPAVWSGKIRETTENGDLKFFLPVTIKTPGRYLASARLDDAKGKPVAYLSFNDLLKQSDTEIPLTVAGKLIRDLEVQFPVTLRDIDAYLLKENVDPDRQLMPRLEGAQYLSKVYPLKGFSNDEWQSEERSRYLTEFGKDVQLARSALIATDPSLGQSPKVIDPCLTK</sequence>
<gene>
    <name evidence="3" type="ORF">RF679_14640</name>
</gene>
<evidence type="ECO:0000256" key="1">
    <source>
        <dbReference type="SAM" id="MobiDB-lite"/>
    </source>
</evidence>
<dbReference type="RefSeq" id="WP_309481367.1">
    <property type="nucleotide sequence ID" value="NZ_CP133720.1"/>
</dbReference>
<dbReference type="Proteomes" id="UP001181355">
    <property type="component" value="Chromosome"/>
</dbReference>
<protein>
    <submittedName>
        <fullName evidence="3">Uncharacterized protein</fullName>
    </submittedName>
</protein>
<keyword evidence="4" id="KW-1185">Reference proteome</keyword>
<organism evidence="3 4">
    <name type="scientific">Undibacterium cyanobacteriorum</name>
    <dbReference type="NCBI Taxonomy" id="3073561"/>
    <lineage>
        <taxon>Bacteria</taxon>
        <taxon>Pseudomonadati</taxon>
        <taxon>Pseudomonadota</taxon>
        <taxon>Betaproteobacteria</taxon>
        <taxon>Burkholderiales</taxon>
        <taxon>Oxalobacteraceae</taxon>
        <taxon>Undibacterium</taxon>
    </lineage>
</organism>
<accession>A0ABY9RF94</accession>
<dbReference type="EMBL" id="CP133720">
    <property type="protein sequence ID" value="WMW79874.1"/>
    <property type="molecule type" value="Genomic_DNA"/>
</dbReference>
<proteinExistence type="predicted"/>
<keyword evidence="2" id="KW-0812">Transmembrane</keyword>
<evidence type="ECO:0000313" key="3">
    <source>
        <dbReference type="EMBL" id="WMW79874.1"/>
    </source>
</evidence>